<evidence type="ECO:0000256" key="1">
    <source>
        <dbReference type="SAM" id="MobiDB-lite"/>
    </source>
</evidence>
<accession>A0A5A8CK58</accession>
<reference evidence="2 3" key="1">
    <citation type="submission" date="2019-07" db="EMBL/GenBank/DDBJ databases">
        <title>Genomes of Cafeteria roenbergensis.</title>
        <authorList>
            <person name="Fischer M.G."/>
            <person name="Hackl T."/>
            <person name="Roman M."/>
        </authorList>
    </citation>
    <scope>NUCLEOTIDE SEQUENCE [LARGE SCALE GENOMIC DNA]</scope>
    <source>
        <strain evidence="2 3">RCC970-E3</strain>
    </source>
</reference>
<gene>
    <name evidence="2" type="ORF">FNF28_06986</name>
</gene>
<name>A0A5A8CK58_CAFRO</name>
<feature type="compositionally biased region" description="Low complexity" evidence="1">
    <location>
        <begin position="175"/>
        <end position="188"/>
    </location>
</feature>
<feature type="compositionally biased region" description="Basic and acidic residues" evidence="1">
    <location>
        <begin position="226"/>
        <end position="238"/>
    </location>
</feature>
<dbReference type="EMBL" id="VLTL01000203">
    <property type="protein sequence ID" value="KAA0152877.1"/>
    <property type="molecule type" value="Genomic_DNA"/>
</dbReference>
<dbReference type="Proteomes" id="UP000324907">
    <property type="component" value="Unassembled WGS sequence"/>
</dbReference>
<evidence type="ECO:0000313" key="2">
    <source>
        <dbReference type="EMBL" id="KAA0152877.1"/>
    </source>
</evidence>
<protein>
    <submittedName>
        <fullName evidence="2">Uncharacterized protein</fullName>
    </submittedName>
</protein>
<feature type="region of interest" description="Disordered" evidence="1">
    <location>
        <begin position="80"/>
        <end position="278"/>
    </location>
</feature>
<comment type="caution">
    <text evidence="2">The sequence shown here is derived from an EMBL/GenBank/DDBJ whole genome shotgun (WGS) entry which is preliminary data.</text>
</comment>
<sequence>MAGHASGPVVDVAIAGVEWVDADSIPALEEWRVSIGVASAGSVSVVLPPPDVGPDGMWQTRGTDGAMFAALRAVTTAGASDHTTLDDSGGDASDAGSAGGQGQAGSSGRQAEGSEDLGAGGEDTGSGGSDAAAEDEESYSHDAFELGTDAPGDAERPRQASGGDGGHARDKVAEGDGASRGSAASSYGPLSEAAPELGAIPGRDSRPAPKDALGSDEESGSMLDGTFDHESGFERADTATRQSPVTGTLPAEMSASGAGRDTLHPRATYPQAGRAAAV</sequence>
<organism evidence="2 3">
    <name type="scientific">Cafeteria roenbergensis</name>
    <name type="common">Marine flagellate</name>
    <dbReference type="NCBI Taxonomy" id="33653"/>
    <lineage>
        <taxon>Eukaryota</taxon>
        <taxon>Sar</taxon>
        <taxon>Stramenopiles</taxon>
        <taxon>Bigyra</taxon>
        <taxon>Opalozoa</taxon>
        <taxon>Bicosoecida</taxon>
        <taxon>Cafeteriaceae</taxon>
        <taxon>Cafeteria</taxon>
    </lineage>
</organism>
<proteinExistence type="predicted"/>
<dbReference type="AlphaFoldDB" id="A0A5A8CK58"/>
<evidence type="ECO:0000313" key="3">
    <source>
        <dbReference type="Proteomes" id="UP000324907"/>
    </source>
</evidence>
<feature type="compositionally biased region" description="Low complexity" evidence="1">
    <location>
        <begin position="86"/>
        <end position="96"/>
    </location>
</feature>
<feature type="compositionally biased region" description="Gly residues" evidence="1">
    <location>
        <begin position="118"/>
        <end position="128"/>
    </location>
</feature>